<dbReference type="PIRSF" id="PIRSF017269">
    <property type="entry name" value="GCD14"/>
    <property type="match status" value="1"/>
</dbReference>
<dbReference type="PROSITE" id="PS51620">
    <property type="entry name" value="SAM_TRM61"/>
    <property type="match status" value="1"/>
</dbReference>
<dbReference type="Pfam" id="PF08704">
    <property type="entry name" value="GCD14"/>
    <property type="match status" value="1"/>
</dbReference>
<dbReference type="AlphaFoldDB" id="L0AYI7"/>
<gene>
    <name evidence="11" type="ORF">BEWA_000350</name>
</gene>
<sequence>MKIKRGDLVIIFGGPNKIYLAQVPKDENEIQNKQLEANLGNQRLIHNRNGIFDLATCIGKEYGQKIFWDPDKKGHWVVILKPTPELITKSITHHTQILYRADISLILLLLDLLPGKRVVESGTGSGSLSYSLATAILPNGHLFTFDFHSKRKDYAVELFEKAGLSHIVSVNERDAYEKSAFLIENSQDGHDLKEQTIDAVFLDLPSPWKAIYNVNQVIKHFGRLVTFTPCIEQAQKMVQTLHEHDFSGVRTFEILCKPWGINLDADVYEMEEYEDAVTIGADKEFVNYQLPQLNHTGYLTVATANRIDGF</sequence>
<evidence type="ECO:0000313" key="12">
    <source>
        <dbReference type="Proteomes" id="UP000031512"/>
    </source>
</evidence>
<dbReference type="PANTHER" id="PTHR12133:SF2">
    <property type="entry name" value="TRNA (ADENINE(58)-N(1))-METHYLTRANSFERASE CATALYTIC SUBUNIT TRMT61A"/>
    <property type="match status" value="1"/>
</dbReference>
<dbReference type="STRING" id="1537102.L0AYI7"/>
<name>L0AYI7_THEEQ</name>
<accession>L0AYI7</accession>
<dbReference type="Gene3D" id="3.40.50.150">
    <property type="entry name" value="Vaccinia Virus protein VP39"/>
    <property type="match status" value="1"/>
</dbReference>
<comment type="similarity">
    <text evidence="8">Belongs to the class I-like SAM-binding methyltransferase superfamily. TRM61 family.</text>
</comment>
<keyword evidence="6 8" id="KW-0819">tRNA processing</keyword>
<dbReference type="RefSeq" id="XP_004830296.1">
    <property type="nucleotide sequence ID" value="XM_004830239.1"/>
</dbReference>
<dbReference type="InterPro" id="IPR029063">
    <property type="entry name" value="SAM-dependent_MTases_sf"/>
</dbReference>
<dbReference type="InterPro" id="IPR014816">
    <property type="entry name" value="tRNA_MeTrfase_Gcd14"/>
</dbReference>
<evidence type="ECO:0000256" key="8">
    <source>
        <dbReference type="PIRNR" id="PIRNR017269"/>
    </source>
</evidence>
<dbReference type="GeneID" id="15804767"/>
<comment type="subcellular location">
    <subcellularLocation>
        <location evidence="1">Nucleus</location>
    </subcellularLocation>
</comment>
<feature type="binding site" evidence="9">
    <location>
        <begin position="125"/>
        <end position="128"/>
    </location>
    <ligand>
        <name>S-adenosyl-L-methionine</name>
        <dbReference type="ChEBI" id="CHEBI:59789"/>
    </ligand>
</feature>
<feature type="domain" description="tRNA (adenine(58)-N(1))-methyltransferase catalytic subunit TRM61 C-terminal" evidence="10">
    <location>
        <begin position="76"/>
        <end position="262"/>
    </location>
</feature>
<evidence type="ECO:0000256" key="6">
    <source>
        <dbReference type="ARBA" id="ARBA00022694"/>
    </source>
</evidence>
<dbReference type="InterPro" id="IPR049470">
    <property type="entry name" value="TRM61_C"/>
</dbReference>
<organism evidence="11 12">
    <name type="scientific">Theileria equi strain WA</name>
    <dbReference type="NCBI Taxonomy" id="1537102"/>
    <lineage>
        <taxon>Eukaryota</taxon>
        <taxon>Sar</taxon>
        <taxon>Alveolata</taxon>
        <taxon>Apicomplexa</taxon>
        <taxon>Aconoidasida</taxon>
        <taxon>Piroplasmida</taxon>
        <taxon>Theileriidae</taxon>
        <taxon>Theileria</taxon>
    </lineage>
</organism>
<evidence type="ECO:0000256" key="1">
    <source>
        <dbReference type="ARBA" id="ARBA00004123"/>
    </source>
</evidence>
<dbReference type="GO" id="GO:0005634">
    <property type="term" value="C:nucleus"/>
    <property type="evidence" value="ECO:0007669"/>
    <property type="project" value="UniProtKB-SubCell"/>
</dbReference>
<dbReference type="Gene3D" id="3.10.330.20">
    <property type="match status" value="1"/>
</dbReference>
<evidence type="ECO:0000256" key="2">
    <source>
        <dbReference type="ARBA" id="ARBA00012796"/>
    </source>
</evidence>
<dbReference type="SUPFAM" id="SSF53335">
    <property type="entry name" value="S-adenosyl-L-methionine-dependent methyltransferases"/>
    <property type="match status" value="1"/>
</dbReference>
<feature type="binding site" evidence="9">
    <location>
        <position position="146"/>
    </location>
    <ligand>
        <name>S-adenosyl-L-methionine</name>
        <dbReference type="ChEBI" id="CHEBI:59789"/>
    </ligand>
</feature>
<keyword evidence="4 8" id="KW-0808">Transferase</keyword>
<keyword evidence="5 8" id="KW-0949">S-adenosyl-L-methionine</keyword>
<reference evidence="11 12" key="1">
    <citation type="journal article" date="2012" name="BMC Genomics">
        <title>Comparative genomic analysis and phylogenetic position of Theileria equi.</title>
        <authorList>
            <person name="Kappmeyer L.S."/>
            <person name="Thiagarajan M."/>
            <person name="Herndon D.R."/>
            <person name="Ramsay J.D."/>
            <person name="Caler E."/>
            <person name="Djikeng A."/>
            <person name="Gillespie J.J."/>
            <person name="Lau A.O."/>
            <person name="Roalson E.H."/>
            <person name="Silva J.C."/>
            <person name="Silva M.G."/>
            <person name="Suarez C.E."/>
            <person name="Ueti M.W."/>
            <person name="Nene V.M."/>
            <person name="Mealey R.H."/>
            <person name="Knowles D.P."/>
            <person name="Brayton K.A."/>
        </authorList>
    </citation>
    <scope>NUCLEOTIDE SEQUENCE [LARGE SCALE GENOMIC DNA]</scope>
    <source>
        <strain evidence="11 12">WA</strain>
    </source>
</reference>
<dbReference type="EC" id="2.1.1.220" evidence="2 8"/>
<evidence type="ECO:0000256" key="5">
    <source>
        <dbReference type="ARBA" id="ARBA00022691"/>
    </source>
</evidence>
<dbReference type="OrthoDB" id="1925287at2759"/>
<proteinExistence type="inferred from homology"/>
<keyword evidence="3 8" id="KW-0489">Methyltransferase</keyword>
<evidence type="ECO:0000256" key="3">
    <source>
        <dbReference type="ARBA" id="ARBA00022603"/>
    </source>
</evidence>
<keyword evidence="7" id="KW-0539">Nucleus</keyword>
<keyword evidence="12" id="KW-1185">Reference proteome</keyword>
<dbReference type="PANTHER" id="PTHR12133">
    <property type="entry name" value="TRNA (ADENINE(58)-N(1))-METHYLTRANSFERASE"/>
    <property type="match status" value="1"/>
</dbReference>
<evidence type="ECO:0000256" key="4">
    <source>
        <dbReference type="ARBA" id="ARBA00022679"/>
    </source>
</evidence>
<feature type="binding site" evidence="9">
    <location>
        <position position="174"/>
    </location>
    <ligand>
        <name>S-adenosyl-L-methionine</name>
        <dbReference type="ChEBI" id="CHEBI:59789"/>
    </ligand>
</feature>
<evidence type="ECO:0000256" key="9">
    <source>
        <dbReference type="PIRSR" id="PIRSR017269-1"/>
    </source>
</evidence>
<dbReference type="Proteomes" id="UP000031512">
    <property type="component" value="Chromosome 3"/>
</dbReference>
<feature type="binding site" evidence="9">
    <location>
        <position position="203"/>
    </location>
    <ligand>
        <name>S-adenosyl-L-methionine</name>
        <dbReference type="ChEBI" id="CHEBI:59789"/>
    </ligand>
</feature>
<dbReference type="VEuPathDB" id="PiroplasmaDB:BEWA_000350"/>
<dbReference type="KEGG" id="beq:BEWA_000350"/>
<dbReference type="GO" id="GO:0030488">
    <property type="term" value="P:tRNA methylation"/>
    <property type="evidence" value="ECO:0007669"/>
    <property type="project" value="InterPro"/>
</dbReference>
<dbReference type="GO" id="GO:0031515">
    <property type="term" value="C:tRNA (m1A) methyltransferase complex"/>
    <property type="evidence" value="ECO:0007669"/>
    <property type="project" value="UniProtKB-UniRule"/>
</dbReference>
<evidence type="ECO:0000256" key="7">
    <source>
        <dbReference type="ARBA" id="ARBA00023242"/>
    </source>
</evidence>
<dbReference type="EMBL" id="CP001670">
    <property type="protein sequence ID" value="AFZ80630.1"/>
    <property type="molecule type" value="Genomic_DNA"/>
</dbReference>
<evidence type="ECO:0000313" key="11">
    <source>
        <dbReference type="EMBL" id="AFZ80630.1"/>
    </source>
</evidence>
<dbReference type="GO" id="GO:0160107">
    <property type="term" value="F:tRNA (adenine(58)-N1)-methyltransferase activity"/>
    <property type="evidence" value="ECO:0007669"/>
    <property type="project" value="UniProtKB-EC"/>
</dbReference>
<comment type="catalytic activity">
    <reaction evidence="8">
        <text>adenosine(58) in tRNA + S-adenosyl-L-methionine = N(1)-methyladenosine(58) in tRNA + S-adenosyl-L-homocysteine + H(+)</text>
        <dbReference type="Rhea" id="RHEA:43152"/>
        <dbReference type="Rhea" id="RHEA-COMP:10365"/>
        <dbReference type="Rhea" id="RHEA-COMP:10366"/>
        <dbReference type="ChEBI" id="CHEBI:15378"/>
        <dbReference type="ChEBI" id="CHEBI:57856"/>
        <dbReference type="ChEBI" id="CHEBI:59789"/>
        <dbReference type="ChEBI" id="CHEBI:74411"/>
        <dbReference type="ChEBI" id="CHEBI:74491"/>
        <dbReference type="EC" id="2.1.1.220"/>
    </reaction>
</comment>
<evidence type="ECO:0000259" key="10">
    <source>
        <dbReference type="Pfam" id="PF08704"/>
    </source>
</evidence>
<dbReference type="eggNOG" id="KOG2915">
    <property type="taxonomic scope" value="Eukaryota"/>
</dbReference>
<protein>
    <recommendedName>
        <fullName evidence="2 8">tRNA (adenine(58)-N(1))-methyltransferase</fullName>
        <ecNumber evidence="2 8">2.1.1.220</ecNumber>
    </recommendedName>
</protein>